<organism evidence="2 3">
    <name type="scientific">Knoellia sinensis KCTC 19936</name>
    <dbReference type="NCBI Taxonomy" id="1385520"/>
    <lineage>
        <taxon>Bacteria</taxon>
        <taxon>Bacillati</taxon>
        <taxon>Actinomycetota</taxon>
        <taxon>Actinomycetes</taxon>
        <taxon>Micrococcales</taxon>
        <taxon>Intrasporangiaceae</taxon>
        <taxon>Knoellia</taxon>
    </lineage>
</organism>
<comment type="caution">
    <text evidence="2">The sequence shown here is derived from an EMBL/GenBank/DDBJ whole genome shotgun (WGS) entry which is preliminary data.</text>
</comment>
<dbReference type="GO" id="GO:0003677">
    <property type="term" value="F:DNA binding"/>
    <property type="evidence" value="ECO:0007669"/>
    <property type="project" value="UniProtKB-KW"/>
</dbReference>
<dbReference type="Pfam" id="PF12728">
    <property type="entry name" value="HTH_17"/>
    <property type="match status" value="1"/>
</dbReference>
<dbReference type="STRING" id="1385520.N802_18360"/>
<dbReference type="Proteomes" id="UP000030002">
    <property type="component" value="Unassembled WGS sequence"/>
</dbReference>
<proteinExistence type="predicted"/>
<keyword evidence="2" id="KW-0238">DNA-binding</keyword>
<protein>
    <submittedName>
        <fullName evidence="2">DNA-binding protein</fullName>
    </submittedName>
</protein>
<accession>A0A0A0J532</accession>
<evidence type="ECO:0000313" key="2">
    <source>
        <dbReference type="EMBL" id="KGN32328.1"/>
    </source>
</evidence>
<evidence type="ECO:0000313" key="3">
    <source>
        <dbReference type="Proteomes" id="UP000030002"/>
    </source>
</evidence>
<dbReference type="eggNOG" id="COG3311">
    <property type="taxonomic scope" value="Bacteria"/>
</dbReference>
<dbReference type="RefSeq" id="WP_035916054.1">
    <property type="nucleotide sequence ID" value="NZ_AVPJ01000007.1"/>
</dbReference>
<evidence type="ECO:0000259" key="1">
    <source>
        <dbReference type="Pfam" id="PF12728"/>
    </source>
</evidence>
<name>A0A0A0J532_9MICO</name>
<dbReference type="EMBL" id="AVPJ01000007">
    <property type="protein sequence ID" value="KGN32328.1"/>
    <property type="molecule type" value="Genomic_DNA"/>
</dbReference>
<feature type="domain" description="Helix-turn-helix" evidence="1">
    <location>
        <begin position="9"/>
        <end position="55"/>
    </location>
</feature>
<dbReference type="InterPro" id="IPR041657">
    <property type="entry name" value="HTH_17"/>
</dbReference>
<sequence>MAKRFIPLTEVSEILDISSAQAYALVRSGDLPAIKVGGRGQWRVETTVLEDYIQRMYSQTRDFVRANGDD</sequence>
<reference evidence="2 3" key="1">
    <citation type="submission" date="2013-08" db="EMBL/GenBank/DDBJ databases">
        <title>The genome sequence of Knoellia sinensis.</title>
        <authorList>
            <person name="Zhu W."/>
            <person name="Wang G."/>
        </authorList>
    </citation>
    <scope>NUCLEOTIDE SEQUENCE [LARGE SCALE GENOMIC DNA]</scope>
    <source>
        <strain evidence="2 3">KCTC 19936</strain>
    </source>
</reference>
<keyword evidence="3" id="KW-1185">Reference proteome</keyword>
<dbReference type="OrthoDB" id="5524782at2"/>
<dbReference type="AlphaFoldDB" id="A0A0A0J532"/>
<gene>
    <name evidence="2" type="ORF">N802_18360</name>
</gene>